<dbReference type="GO" id="GO:0005634">
    <property type="term" value="C:nucleus"/>
    <property type="evidence" value="ECO:0007669"/>
    <property type="project" value="TreeGrafter"/>
</dbReference>
<dbReference type="SMART" id="SM00166">
    <property type="entry name" value="UBX"/>
    <property type="match status" value="1"/>
</dbReference>
<dbReference type="InParanoid" id="A0A024G938"/>
<evidence type="ECO:0000313" key="4">
    <source>
        <dbReference type="Proteomes" id="UP000053237"/>
    </source>
</evidence>
<dbReference type="CDD" id="cd02958">
    <property type="entry name" value="UAS"/>
    <property type="match status" value="1"/>
</dbReference>
<dbReference type="Gene3D" id="3.40.30.10">
    <property type="entry name" value="Glutaredoxin"/>
    <property type="match status" value="1"/>
</dbReference>
<sequence length="410" mass="45656">MSQQLSADALPSFMNITGTDTATATQYLELTNWNLEESVNLYMESGAEDGHATTMQQDTANSPHSGSNINDDVRAPDPSKRQRLVGADLNFEAPQRRSQNRFRDFAAESVAAAISSDGMISSAFQGEASSQSSQNLNALFKPPSELTFDGSYAEARQAAKSAAKWLLVNIQDEIVFASHMLNRDTWSDDVVQNLVASGFIFWQSFWASESGKKVCALYQIDRDCLPFIGIIHPRTGEILAQWNGFVEPTILVEKISDFCCQNILENTVEKETINLVEEESRESLDENEDPNLAAAIAASLEEKSKSMHDVDEEMKDDQSIDMLPTEPSATDPNVTRIQIRCPDGTRMIRRFYKSDPISILRTFVKENVQEARARPFALRRAYPPAAIDCNGSEALSDRNLENAVLHVDWI</sequence>
<dbReference type="PROSITE" id="PS50330">
    <property type="entry name" value="UIM"/>
    <property type="match status" value="1"/>
</dbReference>
<dbReference type="InterPro" id="IPR006577">
    <property type="entry name" value="UAS"/>
</dbReference>
<proteinExistence type="predicted"/>
<dbReference type="SUPFAM" id="SSF52833">
    <property type="entry name" value="Thioredoxin-like"/>
    <property type="match status" value="1"/>
</dbReference>
<evidence type="ECO:0000259" key="2">
    <source>
        <dbReference type="PROSITE" id="PS50033"/>
    </source>
</evidence>
<protein>
    <recommendedName>
        <fullName evidence="2">UBX domain-containing protein</fullName>
    </recommendedName>
</protein>
<dbReference type="PANTHER" id="PTHR23322">
    <property type="entry name" value="FAS-ASSOCIATED PROTEIN"/>
    <property type="match status" value="1"/>
</dbReference>
<evidence type="ECO:0000256" key="1">
    <source>
        <dbReference type="SAM" id="MobiDB-lite"/>
    </source>
</evidence>
<dbReference type="EMBL" id="CAIX01000043">
    <property type="protein sequence ID" value="CCI43060.1"/>
    <property type="molecule type" value="Genomic_DNA"/>
</dbReference>
<gene>
    <name evidence="3" type="ORF">BN9_038440</name>
</gene>
<dbReference type="InterPro" id="IPR036249">
    <property type="entry name" value="Thioredoxin-like_sf"/>
</dbReference>
<comment type="caution">
    <text evidence="3">The sequence shown here is derived from an EMBL/GenBank/DDBJ whole genome shotgun (WGS) entry which is preliminary data.</text>
</comment>
<dbReference type="SUPFAM" id="SSF46934">
    <property type="entry name" value="UBA-like"/>
    <property type="match status" value="1"/>
</dbReference>
<dbReference type="InterPro" id="IPR009060">
    <property type="entry name" value="UBA-like_sf"/>
</dbReference>
<dbReference type="InterPro" id="IPR029071">
    <property type="entry name" value="Ubiquitin-like_domsf"/>
</dbReference>
<dbReference type="AlphaFoldDB" id="A0A024G938"/>
<feature type="region of interest" description="Disordered" evidence="1">
    <location>
        <begin position="54"/>
        <end position="79"/>
    </location>
</feature>
<reference evidence="3 4" key="1">
    <citation type="submission" date="2012-05" db="EMBL/GenBank/DDBJ databases">
        <title>Recombination and specialization in a pathogen metapopulation.</title>
        <authorList>
            <person name="Gardiner A."/>
            <person name="Kemen E."/>
            <person name="Schultz-Larsen T."/>
            <person name="MacLean D."/>
            <person name="Van Oosterhout C."/>
            <person name="Jones J.D.G."/>
        </authorList>
    </citation>
    <scope>NUCLEOTIDE SEQUENCE [LARGE SCALE GENOMIC DNA]</scope>
    <source>
        <strain evidence="3 4">Ac Nc2</strain>
    </source>
</reference>
<evidence type="ECO:0000313" key="3">
    <source>
        <dbReference type="EMBL" id="CCI43060.1"/>
    </source>
</evidence>
<name>A0A024G938_9STRA</name>
<dbReference type="Gene3D" id="3.10.20.90">
    <property type="entry name" value="Phosphatidylinositol 3-kinase Catalytic Subunit, Chain A, domain 1"/>
    <property type="match status" value="1"/>
</dbReference>
<dbReference type="Gene3D" id="1.10.8.10">
    <property type="entry name" value="DNA helicase RuvA subunit, C-terminal domain"/>
    <property type="match status" value="1"/>
</dbReference>
<dbReference type="CDD" id="cd14273">
    <property type="entry name" value="UBA_TAP-C_like"/>
    <property type="match status" value="1"/>
</dbReference>
<dbReference type="Pfam" id="PF00789">
    <property type="entry name" value="UBX"/>
    <property type="match status" value="1"/>
</dbReference>
<dbReference type="PANTHER" id="PTHR23322:SF6">
    <property type="entry name" value="UBX DOMAIN-CONTAINING PROTEIN 7"/>
    <property type="match status" value="1"/>
</dbReference>
<dbReference type="STRING" id="65357.A0A024G938"/>
<dbReference type="Pfam" id="PF13899">
    <property type="entry name" value="Thioredoxin_7"/>
    <property type="match status" value="1"/>
</dbReference>
<dbReference type="Pfam" id="PF14555">
    <property type="entry name" value="UBA_4"/>
    <property type="match status" value="1"/>
</dbReference>
<dbReference type="InterPro" id="IPR003903">
    <property type="entry name" value="UIM_dom"/>
</dbReference>
<dbReference type="Proteomes" id="UP000053237">
    <property type="component" value="Unassembled WGS sequence"/>
</dbReference>
<dbReference type="InterPro" id="IPR001012">
    <property type="entry name" value="UBX_dom"/>
</dbReference>
<dbReference type="FunCoup" id="A0A024G938">
    <property type="interactions" value="93"/>
</dbReference>
<organism evidence="3 4">
    <name type="scientific">Albugo candida</name>
    <dbReference type="NCBI Taxonomy" id="65357"/>
    <lineage>
        <taxon>Eukaryota</taxon>
        <taxon>Sar</taxon>
        <taxon>Stramenopiles</taxon>
        <taxon>Oomycota</taxon>
        <taxon>Peronosporomycetes</taxon>
        <taxon>Albuginales</taxon>
        <taxon>Albuginaceae</taxon>
        <taxon>Albugo</taxon>
    </lineage>
</organism>
<dbReference type="CDD" id="cd01767">
    <property type="entry name" value="UBX"/>
    <property type="match status" value="1"/>
</dbReference>
<dbReference type="SUPFAM" id="SSF54236">
    <property type="entry name" value="Ubiquitin-like"/>
    <property type="match status" value="1"/>
</dbReference>
<dbReference type="GO" id="GO:0043161">
    <property type="term" value="P:proteasome-mediated ubiquitin-dependent protein catabolic process"/>
    <property type="evidence" value="ECO:0007669"/>
    <property type="project" value="TreeGrafter"/>
</dbReference>
<accession>A0A024G938</accession>
<dbReference type="SMART" id="SM00594">
    <property type="entry name" value="UAS"/>
    <property type="match status" value="1"/>
</dbReference>
<dbReference type="OrthoDB" id="270602at2759"/>
<dbReference type="PROSITE" id="PS50033">
    <property type="entry name" value="UBX"/>
    <property type="match status" value="1"/>
</dbReference>
<feature type="compositionally biased region" description="Polar residues" evidence="1">
    <location>
        <begin position="54"/>
        <end position="70"/>
    </location>
</feature>
<dbReference type="GO" id="GO:0043130">
    <property type="term" value="F:ubiquitin binding"/>
    <property type="evidence" value="ECO:0007669"/>
    <property type="project" value="TreeGrafter"/>
</dbReference>
<feature type="domain" description="UBX" evidence="2">
    <location>
        <begin position="330"/>
        <end position="408"/>
    </location>
</feature>
<dbReference type="InterPro" id="IPR050730">
    <property type="entry name" value="UBX_domain-protein"/>
</dbReference>
<keyword evidence="4" id="KW-1185">Reference proteome</keyword>